<reference evidence="1" key="1">
    <citation type="submission" date="2024-09" db="EMBL/GenBank/DDBJ databases">
        <title>Draft Genome Sequences of Neofusicoccum parvum.</title>
        <authorList>
            <person name="Ashida A."/>
            <person name="Camagna M."/>
            <person name="Tanaka A."/>
            <person name="Takemoto D."/>
        </authorList>
    </citation>
    <scope>NUCLEOTIDE SEQUENCE</scope>
    <source>
        <strain evidence="1">PPO83</strain>
    </source>
</reference>
<comment type="caution">
    <text evidence="1">The sequence shown here is derived from an EMBL/GenBank/DDBJ whole genome shotgun (WGS) entry which is preliminary data.</text>
</comment>
<keyword evidence="2" id="KW-1185">Reference proteome</keyword>
<organism evidence="1 2">
    <name type="scientific">Neofusicoccum parvum</name>
    <dbReference type="NCBI Taxonomy" id="310453"/>
    <lineage>
        <taxon>Eukaryota</taxon>
        <taxon>Fungi</taxon>
        <taxon>Dikarya</taxon>
        <taxon>Ascomycota</taxon>
        <taxon>Pezizomycotina</taxon>
        <taxon>Dothideomycetes</taxon>
        <taxon>Dothideomycetes incertae sedis</taxon>
        <taxon>Botryosphaeriales</taxon>
        <taxon>Botryosphaeriaceae</taxon>
        <taxon>Neofusicoccum</taxon>
    </lineage>
</organism>
<evidence type="ECO:0000313" key="1">
    <source>
        <dbReference type="EMBL" id="GME28681.1"/>
    </source>
</evidence>
<protein>
    <submittedName>
        <fullName evidence="1">NmrA-like protein</fullName>
    </submittedName>
</protein>
<accession>A0ACB5S8I9</accession>
<proteinExistence type="predicted"/>
<gene>
    <name evidence="1" type="primary">g898</name>
    <name evidence="1" type="ORF">NpPPO83_00000898</name>
</gene>
<dbReference type="EMBL" id="BSXG01000051">
    <property type="protein sequence ID" value="GME28681.1"/>
    <property type="molecule type" value="Genomic_DNA"/>
</dbReference>
<sequence length="336" mass="36084">MSKLLVIIGITGNQGGSVAARFLADSTYRIRGLTRDPGSAKALALTAQGVEMVRADLDDVSTLAAAFAGASLIFSVTDYWAPFFDPAHAARAADLGLSRRAWAGRVEAQRGRNVADAAAGAVGSLAGCGLVASTLSRAAGTAGLEELYHFDAKAEVFPAYVDEKYPELAARMACVQTGFFTSSYKLLPHAYFGKAADGAFEMRFPTDPDAPVPHLDVNGDMGSFVYAVSKLPPGKSYMAEGTTCSWSEYVTLWSSITGQPARYKQVSLQQMIEETPDKEFGREVGDMFLYCSDPGYDGGDETLLKAADIRKLGIECPMTSLEDWMRKEDWSAVISK</sequence>
<dbReference type="Proteomes" id="UP001165186">
    <property type="component" value="Unassembled WGS sequence"/>
</dbReference>
<evidence type="ECO:0000313" key="2">
    <source>
        <dbReference type="Proteomes" id="UP001165186"/>
    </source>
</evidence>
<name>A0ACB5S8I9_9PEZI</name>